<name>A0A5C0AVT1_9BURK</name>
<dbReference type="OrthoDB" id="7065204at2"/>
<dbReference type="Proteomes" id="UP000325161">
    <property type="component" value="Chromosome"/>
</dbReference>
<sequence length="150" mass="17155">MKLSQRFSVEPLPYLNDTTPTRARVLMDGQPSACIVDGELLEAAIEWEDKFVLILSDGVIWEEGLNIHLLGPDLQPVDSLSMGWPYTPGLFGDLHLYAPDRFEFSFPGPTRWRVRLLSKRRLAMPSLDWFNGISRPLSLWRRLELVCLGD</sequence>
<dbReference type="AlphaFoldDB" id="A0A5C0AVT1"/>
<dbReference type="KEGG" id="pacr:FXN63_11970"/>
<dbReference type="RefSeq" id="WP_148815108.1">
    <property type="nucleotide sequence ID" value="NZ_CP043046.1"/>
</dbReference>
<reference evidence="1 2" key="1">
    <citation type="submission" date="2019-08" db="EMBL/GenBank/DDBJ databases">
        <title>Amphibian skin-associated Pigmentiphaga: genome sequence and occurrence across geography and hosts.</title>
        <authorList>
            <person name="Bletz M.C."/>
            <person name="Bunk B."/>
            <person name="Sproeer C."/>
            <person name="Biwer P."/>
            <person name="Reiter S."/>
            <person name="Rabemananjara F.C.E."/>
            <person name="Schulz S."/>
            <person name="Overmann J."/>
            <person name="Vences M."/>
        </authorList>
    </citation>
    <scope>NUCLEOTIDE SEQUENCE [LARGE SCALE GENOMIC DNA]</scope>
    <source>
        <strain evidence="1 2">Mada1488</strain>
    </source>
</reference>
<keyword evidence="2" id="KW-1185">Reference proteome</keyword>
<protein>
    <submittedName>
        <fullName evidence="1">Uncharacterized protein</fullName>
    </submittedName>
</protein>
<evidence type="ECO:0000313" key="2">
    <source>
        <dbReference type="Proteomes" id="UP000325161"/>
    </source>
</evidence>
<dbReference type="EMBL" id="CP043046">
    <property type="protein sequence ID" value="QEI06468.1"/>
    <property type="molecule type" value="Genomic_DNA"/>
</dbReference>
<evidence type="ECO:0000313" key="1">
    <source>
        <dbReference type="EMBL" id="QEI06468.1"/>
    </source>
</evidence>
<proteinExistence type="predicted"/>
<organism evidence="1 2">
    <name type="scientific">Pigmentiphaga aceris</name>
    <dbReference type="NCBI Taxonomy" id="1940612"/>
    <lineage>
        <taxon>Bacteria</taxon>
        <taxon>Pseudomonadati</taxon>
        <taxon>Pseudomonadota</taxon>
        <taxon>Betaproteobacteria</taxon>
        <taxon>Burkholderiales</taxon>
        <taxon>Alcaligenaceae</taxon>
        <taxon>Pigmentiphaga</taxon>
    </lineage>
</organism>
<accession>A0A5C0AVT1</accession>
<gene>
    <name evidence="1" type="ORF">FXN63_11970</name>
</gene>